<evidence type="ECO:0000259" key="4">
    <source>
        <dbReference type="Pfam" id="PF07627"/>
    </source>
</evidence>
<dbReference type="InterPro" id="IPR013043">
    <property type="entry name" value="DUF1595"/>
</dbReference>
<dbReference type="AlphaFoldDB" id="A0A2S8FVE6"/>
<dbReference type="GO" id="GO:0009055">
    <property type="term" value="F:electron transfer activity"/>
    <property type="evidence" value="ECO:0007669"/>
    <property type="project" value="InterPro"/>
</dbReference>
<sequence>MLRYIFNALILTLAFGCLAINDSSAAEQTQAPTFAEVKPILENYCYGCHAYGAEEGNINFDVIEEASEKERLGDHATWLAVWRNLRAQTMPPADEDQPTKEESELVGRWIESQVFKLDPKNPDPGRVTIRRLNRDEYQYTIQDLFGYRYDVDEAFPPDDTGYGFDTIGDVLTISPLMTEKYFDAAQEIVSAVVLVDDKKSDKYKRIFFDGPATNDRGERDVYARKILKRYATKAFRRPVDDATLDRLVDIQRKIDELEGRTFENGIAQAFAAMLISPQFLFRAEIQPEPNNPGQVVPIDEFALASRLSYFLWCSMPDDELMKLATEAKLRENLHEQVDRMLDDEKSERFIHRFVGQWLQSQDIEGISIDPRRALKLKDLGDAQRIFSRTVRRAMREETDMLFEYILKENRSASELLTADYTFLNKPLAKYYGLEDIEGLDDRKMKKVDLPEDGVRGGILTQGTFLIVTSNPTRTSPVKRGLFILDNILGTPPPPAPPNVPALEAVRERGRRLTMREQMELHRSEALCKSCHSRMDPLGLALEKFTYIGQYREDDDGNEIDTKGKLITGEEFNTVRELSKVLATERKVDFYRCLTEKLLTFALGRGLEYYDTPTVDLIVERMLANDGKLRDTVHTIVDTAPFQKRRGDGSLLSSNR</sequence>
<feature type="domain" description="DUF1595" evidence="6">
    <location>
        <begin position="222"/>
        <end position="284"/>
    </location>
</feature>
<dbReference type="Pfam" id="PF07627">
    <property type="entry name" value="PSCyt3"/>
    <property type="match status" value="1"/>
</dbReference>
<dbReference type="Pfam" id="PF07637">
    <property type="entry name" value="PSD5"/>
    <property type="match status" value="1"/>
</dbReference>
<dbReference type="OrthoDB" id="175242at2"/>
<dbReference type="GO" id="GO:0020037">
    <property type="term" value="F:heme binding"/>
    <property type="evidence" value="ECO:0007669"/>
    <property type="project" value="InterPro"/>
</dbReference>
<gene>
    <name evidence="7" type="ORF">C5Y83_09530</name>
</gene>
<proteinExistence type="predicted"/>
<keyword evidence="1" id="KW-0732">Signal</keyword>
<feature type="domain" description="DUF1587" evidence="3">
    <location>
        <begin position="130"/>
        <end position="193"/>
    </location>
</feature>
<dbReference type="Proteomes" id="UP000238322">
    <property type="component" value="Unassembled WGS sequence"/>
</dbReference>
<evidence type="ECO:0000259" key="3">
    <source>
        <dbReference type="Pfam" id="PF07626"/>
    </source>
</evidence>
<dbReference type="InterPro" id="IPR036909">
    <property type="entry name" value="Cyt_c-like_dom_sf"/>
</dbReference>
<dbReference type="Pfam" id="PF07626">
    <property type="entry name" value="PSD3"/>
    <property type="match status" value="1"/>
</dbReference>
<evidence type="ECO:0000259" key="2">
    <source>
        <dbReference type="Pfam" id="PF07624"/>
    </source>
</evidence>
<evidence type="ECO:0008006" key="9">
    <source>
        <dbReference type="Google" id="ProtNLM"/>
    </source>
</evidence>
<dbReference type="SUPFAM" id="SSF46626">
    <property type="entry name" value="Cytochrome c"/>
    <property type="match status" value="1"/>
</dbReference>
<dbReference type="EMBL" id="PUHY01000006">
    <property type="protein sequence ID" value="PQO36148.1"/>
    <property type="molecule type" value="Genomic_DNA"/>
</dbReference>
<comment type="caution">
    <text evidence="7">The sequence shown here is derived from an EMBL/GenBank/DDBJ whole genome shotgun (WGS) entry which is preliminary data.</text>
</comment>
<accession>A0A2S8FVE6</accession>
<dbReference type="RefSeq" id="WP_105329438.1">
    <property type="nucleotide sequence ID" value="NZ_PUHY01000006.1"/>
</dbReference>
<dbReference type="Pfam" id="PF07624">
    <property type="entry name" value="PSD2"/>
    <property type="match status" value="1"/>
</dbReference>
<name>A0A2S8FVE6_9BACT</name>
<dbReference type="PROSITE" id="PS51257">
    <property type="entry name" value="PROKAR_LIPOPROTEIN"/>
    <property type="match status" value="1"/>
</dbReference>
<feature type="chain" id="PRO_5015602922" description="Cytochrome c domain-containing protein" evidence="1">
    <location>
        <begin position="20"/>
        <end position="655"/>
    </location>
</feature>
<dbReference type="Pfam" id="PF07631">
    <property type="entry name" value="PSD4"/>
    <property type="match status" value="1"/>
</dbReference>
<dbReference type="InterPro" id="IPR013039">
    <property type="entry name" value="DUF1588"/>
</dbReference>
<organism evidence="7 8">
    <name type="scientific">Blastopirellula marina</name>
    <dbReference type="NCBI Taxonomy" id="124"/>
    <lineage>
        <taxon>Bacteria</taxon>
        <taxon>Pseudomonadati</taxon>
        <taxon>Planctomycetota</taxon>
        <taxon>Planctomycetia</taxon>
        <taxon>Pirellulales</taxon>
        <taxon>Pirellulaceae</taxon>
        <taxon>Blastopirellula</taxon>
    </lineage>
</organism>
<dbReference type="InterPro" id="IPR013036">
    <property type="entry name" value="DUF1587"/>
</dbReference>
<evidence type="ECO:0000256" key="1">
    <source>
        <dbReference type="SAM" id="SignalP"/>
    </source>
</evidence>
<evidence type="ECO:0000313" key="7">
    <source>
        <dbReference type="EMBL" id="PQO36148.1"/>
    </source>
</evidence>
<evidence type="ECO:0000259" key="5">
    <source>
        <dbReference type="Pfam" id="PF07631"/>
    </source>
</evidence>
<feature type="domain" description="DUF1588" evidence="4">
    <location>
        <begin position="455"/>
        <end position="554"/>
    </location>
</feature>
<protein>
    <recommendedName>
        <fullName evidence="9">Cytochrome c domain-containing protein</fullName>
    </recommendedName>
</protein>
<feature type="signal peptide" evidence="1">
    <location>
        <begin position="1"/>
        <end position="19"/>
    </location>
</feature>
<evidence type="ECO:0000259" key="6">
    <source>
        <dbReference type="Pfam" id="PF07637"/>
    </source>
</evidence>
<evidence type="ECO:0000313" key="8">
    <source>
        <dbReference type="Proteomes" id="UP000238322"/>
    </source>
</evidence>
<dbReference type="InterPro" id="IPR013042">
    <property type="entry name" value="DUF1592"/>
</dbReference>
<dbReference type="InterPro" id="IPR011478">
    <property type="entry name" value="DUF1585"/>
</dbReference>
<feature type="domain" description="DUF1585" evidence="2">
    <location>
        <begin position="568"/>
        <end position="641"/>
    </location>
</feature>
<feature type="domain" description="DUF1592" evidence="5">
    <location>
        <begin position="299"/>
        <end position="433"/>
    </location>
</feature>
<reference evidence="7 8" key="1">
    <citation type="submission" date="2018-02" db="EMBL/GenBank/DDBJ databases">
        <title>Comparative genomes isolates from brazilian mangrove.</title>
        <authorList>
            <person name="Araujo J.E."/>
            <person name="Taketani R.G."/>
            <person name="Silva M.C.P."/>
            <person name="Loureco M.V."/>
            <person name="Andreote F.D."/>
        </authorList>
    </citation>
    <scope>NUCLEOTIDE SEQUENCE [LARGE SCALE GENOMIC DNA]</scope>
    <source>
        <strain evidence="7 8">Hex-1 MGV</strain>
    </source>
</reference>